<sequence length="184" mass="21208">MKQPLKNLNSREYVHSVKQEQLLRQDLDSIQSELRLRPQDPELHKKEKILFGKYMKALKDSISILKQKAKENWLQEGDQNTAFFHNAIRSRQYRNHILSIIKEDGQCIQEQQGIMDEFVNHYTSLFGRKNVMWSIEDTGTAIYQTLSPHSHSLTALSQSIDHSALTLPHGGNPKLPMAATQSSR</sequence>
<dbReference type="EMBL" id="JAYWIO010000003">
    <property type="protein sequence ID" value="KAK7273330.1"/>
    <property type="molecule type" value="Genomic_DNA"/>
</dbReference>
<organism evidence="1 2">
    <name type="scientific">Crotalaria pallida</name>
    <name type="common">Smooth rattlebox</name>
    <name type="synonym">Crotalaria striata</name>
    <dbReference type="NCBI Taxonomy" id="3830"/>
    <lineage>
        <taxon>Eukaryota</taxon>
        <taxon>Viridiplantae</taxon>
        <taxon>Streptophyta</taxon>
        <taxon>Embryophyta</taxon>
        <taxon>Tracheophyta</taxon>
        <taxon>Spermatophyta</taxon>
        <taxon>Magnoliopsida</taxon>
        <taxon>eudicotyledons</taxon>
        <taxon>Gunneridae</taxon>
        <taxon>Pentapetalae</taxon>
        <taxon>rosids</taxon>
        <taxon>fabids</taxon>
        <taxon>Fabales</taxon>
        <taxon>Fabaceae</taxon>
        <taxon>Papilionoideae</taxon>
        <taxon>50 kb inversion clade</taxon>
        <taxon>genistoids sensu lato</taxon>
        <taxon>core genistoids</taxon>
        <taxon>Crotalarieae</taxon>
        <taxon>Crotalaria</taxon>
    </lineage>
</organism>
<keyword evidence="2" id="KW-1185">Reference proteome</keyword>
<gene>
    <name evidence="1" type="ORF">RIF29_14379</name>
</gene>
<comment type="caution">
    <text evidence="1">The sequence shown here is derived from an EMBL/GenBank/DDBJ whole genome shotgun (WGS) entry which is preliminary data.</text>
</comment>
<dbReference type="AlphaFoldDB" id="A0AAN9FGZ1"/>
<protein>
    <submittedName>
        <fullName evidence="1">Uncharacterized protein</fullName>
    </submittedName>
</protein>
<dbReference type="Proteomes" id="UP001372338">
    <property type="component" value="Unassembled WGS sequence"/>
</dbReference>
<accession>A0AAN9FGZ1</accession>
<evidence type="ECO:0000313" key="1">
    <source>
        <dbReference type="EMBL" id="KAK7273330.1"/>
    </source>
</evidence>
<name>A0AAN9FGZ1_CROPI</name>
<reference evidence="1 2" key="1">
    <citation type="submission" date="2024-01" db="EMBL/GenBank/DDBJ databases">
        <title>The genomes of 5 underutilized Papilionoideae crops provide insights into root nodulation and disease resistanc.</title>
        <authorList>
            <person name="Yuan L."/>
        </authorList>
    </citation>
    <scope>NUCLEOTIDE SEQUENCE [LARGE SCALE GENOMIC DNA]</scope>
    <source>
        <strain evidence="1">ZHUSHIDOU_FW_LH</strain>
        <tissue evidence="1">Leaf</tissue>
    </source>
</reference>
<evidence type="ECO:0000313" key="2">
    <source>
        <dbReference type="Proteomes" id="UP001372338"/>
    </source>
</evidence>
<proteinExistence type="predicted"/>